<keyword evidence="3" id="KW-1185">Reference proteome</keyword>
<gene>
    <name evidence="2" type="ORF">BC781_10653</name>
</gene>
<organism evidence="2 3">
    <name type="scientific">Sediminitomix flava</name>
    <dbReference type="NCBI Taxonomy" id="379075"/>
    <lineage>
        <taxon>Bacteria</taxon>
        <taxon>Pseudomonadati</taxon>
        <taxon>Bacteroidota</taxon>
        <taxon>Cytophagia</taxon>
        <taxon>Cytophagales</taxon>
        <taxon>Flammeovirgaceae</taxon>
        <taxon>Sediminitomix</taxon>
    </lineage>
</organism>
<keyword evidence="1" id="KW-0812">Transmembrane</keyword>
<protein>
    <submittedName>
        <fullName evidence="2">Uncharacterized protein</fullName>
    </submittedName>
</protein>
<feature type="transmembrane region" description="Helical" evidence="1">
    <location>
        <begin position="52"/>
        <end position="71"/>
    </location>
</feature>
<evidence type="ECO:0000256" key="1">
    <source>
        <dbReference type="SAM" id="Phobius"/>
    </source>
</evidence>
<name>A0A315Z612_SEDFL</name>
<dbReference type="Proteomes" id="UP000245535">
    <property type="component" value="Unassembled WGS sequence"/>
</dbReference>
<reference evidence="2 3" key="1">
    <citation type="submission" date="2018-03" db="EMBL/GenBank/DDBJ databases">
        <title>Genomic Encyclopedia of Archaeal and Bacterial Type Strains, Phase II (KMG-II): from individual species to whole genera.</title>
        <authorList>
            <person name="Goeker M."/>
        </authorList>
    </citation>
    <scope>NUCLEOTIDE SEQUENCE [LARGE SCALE GENOMIC DNA]</scope>
    <source>
        <strain evidence="2 3">DSM 28229</strain>
    </source>
</reference>
<proteinExistence type="predicted"/>
<keyword evidence="1" id="KW-0472">Membrane</keyword>
<evidence type="ECO:0000313" key="2">
    <source>
        <dbReference type="EMBL" id="PWJ39152.1"/>
    </source>
</evidence>
<feature type="transmembrane region" description="Helical" evidence="1">
    <location>
        <begin position="91"/>
        <end position="110"/>
    </location>
</feature>
<dbReference type="RefSeq" id="WP_109620929.1">
    <property type="nucleotide sequence ID" value="NZ_QGDO01000006.1"/>
</dbReference>
<sequence>MKPDINTTDQLLKDYFQESKQIAPEKMTDEVMRKIEEVKPLESTAIHFSKKILGMSVFVALLFFVLAIAFGDHSTTSSSLQISVPSIGLDAAMKPILIGLVVGVWGLLLFDKVLNIFSKKSRSNT</sequence>
<dbReference type="EMBL" id="QGDO01000006">
    <property type="protein sequence ID" value="PWJ39152.1"/>
    <property type="molecule type" value="Genomic_DNA"/>
</dbReference>
<comment type="caution">
    <text evidence="2">The sequence shown here is derived from an EMBL/GenBank/DDBJ whole genome shotgun (WGS) entry which is preliminary data.</text>
</comment>
<dbReference type="AlphaFoldDB" id="A0A315Z612"/>
<accession>A0A315Z612</accession>
<keyword evidence="1" id="KW-1133">Transmembrane helix</keyword>
<evidence type="ECO:0000313" key="3">
    <source>
        <dbReference type="Proteomes" id="UP000245535"/>
    </source>
</evidence>